<name>A0A7K1FT42_9ACTN</name>
<gene>
    <name evidence="1" type="ORF">GIS00_25675</name>
</gene>
<sequence length="125" mass="13880">MTVYTAQVSRGEKYWLVHVPEIDRTTQARTLLEVEAMVRDLIVVMEQVEPSSIELRVRIELPDEARQHLAEADRLRGIALDAQSRAAEEYRTAALALRAAGLGLREIGAALGISHQRAHQLVTAA</sequence>
<organism evidence="1 2">
    <name type="scientific">Nakamurella alba</name>
    <dbReference type="NCBI Taxonomy" id="2665158"/>
    <lineage>
        <taxon>Bacteria</taxon>
        <taxon>Bacillati</taxon>
        <taxon>Actinomycetota</taxon>
        <taxon>Actinomycetes</taxon>
        <taxon>Nakamurellales</taxon>
        <taxon>Nakamurellaceae</taxon>
        <taxon>Nakamurella</taxon>
    </lineage>
</organism>
<dbReference type="AlphaFoldDB" id="A0A7K1FT42"/>
<dbReference type="Proteomes" id="UP000460221">
    <property type="component" value="Unassembled WGS sequence"/>
</dbReference>
<proteinExistence type="predicted"/>
<evidence type="ECO:0000313" key="2">
    <source>
        <dbReference type="Proteomes" id="UP000460221"/>
    </source>
</evidence>
<dbReference type="RefSeq" id="WP_154771321.1">
    <property type="nucleotide sequence ID" value="NZ_WLYK01000018.1"/>
</dbReference>
<accession>A0A7K1FT42</accession>
<dbReference type="EMBL" id="WLYK01000018">
    <property type="protein sequence ID" value="MTD17326.1"/>
    <property type="molecule type" value="Genomic_DNA"/>
</dbReference>
<evidence type="ECO:0000313" key="1">
    <source>
        <dbReference type="EMBL" id="MTD17326.1"/>
    </source>
</evidence>
<evidence type="ECO:0008006" key="3">
    <source>
        <dbReference type="Google" id="ProtNLM"/>
    </source>
</evidence>
<keyword evidence="2" id="KW-1185">Reference proteome</keyword>
<comment type="caution">
    <text evidence="1">The sequence shown here is derived from an EMBL/GenBank/DDBJ whole genome shotgun (WGS) entry which is preliminary data.</text>
</comment>
<reference evidence="1 2" key="1">
    <citation type="submission" date="2019-11" db="EMBL/GenBank/DDBJ databases">
        <authorList>
            <person name="Jiang L.-Q."/>
        </authorList>
    </citation>
    <scope>NUCLEOTIDE SEQUENCE [LARGE SCALE GENOMIC DNA]</scope>
    <source>
        <strain evidence="1 2">YIM 132087</strain>
    </source>
</reference>
<protein>
    <recommendedName>
        <fullName evidence="3">HicB family toxin-antitoxin system</fullName>
    </recommendedName>
</protein>